<dbReference type="AlphaFoldDB" id="A0A2P2M3W2"/>
<keyword evidence="1" id="KW-0808">Transferase</keyword>
<dbReference type="GO" id="GO:0016740">
    <property type="term" value="F:transferase activity"/>
    <property type="evidence" value="ECO:0007669"/>
    <property type="project" value="UniProtKB-KW"/>
</dbReference>
<name>A0A2P2M3W2_RHIMU</name>
<accession>A0A2P2M3W2</accession>
<organism evidence="1">
    <name type="scientific">Rhizophora mucronata</name>
    <name type="common">Asiatic mangrove</name>
    <dbReference type="NCBI Taxonomy" id="61149"/>
    <lineage>
        <taxon>Eukaryota</taxon>
        <taxon>Viridiplantae</taxon>
        <taxon>Streptophyta</taxon>
        <taxon>Embryophyta</taxon>
        <taxon>Tracheophyta</taxon>
        <taxon>Spermatophyta</taxon>
        <taxon>Magnoliopsida</taxon>
        <taxon>eudicotyledons</taxon>
        <taxon>Gunneridae</taxon>
        <taxon>Pentapetalae</taxon>
        <taxon>rosids</taxon>
        <taxon>fabids</taxon>
        <taxon>Malpighiales</taxon>
        <taxon>Rhizophoraceae</taxon>
        <taxon>Rhizophora</taxon>
    </lineage>
</organism>
<proteinExistence type="predicted"/>
<evidence type="ECO:0000313" key="1">
    <source>
        <dbReference type="EMBL" id="MBX24903.1"/>
    </source>
</evidence>
<dbReference type="EMBL" id="GGEC01044418">
    <property type="protein sequence ID" value="MBX24902.1"/>
    <property type="molecule type" value="Transcribed_RNA"/>
</dbReference>
<dbReference type="EMBL" id="GGEC01044419">
    <property type="protein sequence ID" value="MBX24903.1"/>
    <property type="molecule type" value="Transcribed_RNA"/>
</dbReference>
<sequence length="128" mass="14442">MVLFVLTFTSVPETCKTHASKPIFTQGNQVGMSSLHKARNNPVNYVIFRCLPVESLDCNNSYIGSYNNKNTQGMLSHPLQNKCPVSVTVYINQQVQSTKRDSCCSRSNQHITDCIERFIHRDACKGEK</sequence>
<dbReference type="EMBL" id="GGEC01044415">
    <property type="protein sequence ID" value="MBX24899.1"/>
    <property type="molecule type" value="Transcribed_RNA"/>
</dbReference>
<reference evidence="1" key="1">
    <citation type="submission" date="2018-02" db="EMBL/GenBank/DDBJ databases">
        <title>Rhizophora mucronata_Transcriptome.</title>
        <authorList>
            <person name="Meera S.P."/>
            <person name="Sreeshan A."/>
            <person name="Augustine A."/>
        </authorList>
    </citation>
    <scope>NUCLEOTIDE SEQUENCE</scope>
    <source>
        <tissue evidence="1">Leaf</tissue>
    </source>
</reference>
<protein>
    <submittedName>
        <fullName evidence="1">Heparan-alpha-glucosaminide N-acetyltransferase-like</fullName>
    </submittedName>
</protein>